<evidence type="ECO:0000313" key="3">
    <source>
        <dbReference type="Proteomes" id="UP000310158"/>
    </source>
</evidence>
<comment type="caution">
    <text evidence="2">The sequence shown here is derived from an EMBL/GenBank/DDBJ whole genome shotgun (WGS) entry which is preliminary data.</text>
</comment>
<dbReference type="EMBL" id="SGPL01001105">
    <property type="protein sequence ID" value="THH04770.1"/>
    <property type="molecule type" value="Genomic_DNA"/>
</dbReference>
<organism evidence="2 3">
    <name type="scientific">Bondarzewia mesenterica</name>
    <dbReference type="NCBI Taxonomy" id="1095465"/>
    <lineage>
        <taxon>Eukaryota</taxon>
        <taxon>Fungi</taxon>
        <taxon>Dikarya</taxon>
        <taxon>Basidiomycota</taxon>
        <taxon>Agaricomycotina</taxon>
        <taxon>Agaricomycetes</taxon>
        <taxon>Russulales</taxon>
        <taxon>Bondarzewiaceae</taxon>
        <taxon>Bondarzewia</taxon>
    </lineage>
</organism>
<keyword evidence="3" id="KW-1185">Reference proteome</keyword>
<name>A0A4S4L5B7_9AGAM</name>
<proteinExistence type="predicted"/>
<dbReference type="AlphaFoldDB" id="A0A4S4L5B7"/>
<sequence length="229" mass="24625">MVTILFVRNSTILYMQPVMLGDDLYLPMDVFKGSLRALAATVALLLSSLVLHWCWSPPLQLLANLFVAVLPLAHSFQTTSNDSSYTSEVHAIGNGDKKDTVHTLSESPDSAFRVRQLLNGPLLPRGIPPDAGSALAIYTGDVRNHRRLNDRSEADGNDGSDVAPSSSDSPGGDEDIPGNNTSALSGRDIGELTLDLGEVGNPLAEQVEKDHPNSIHFKRFVEEVPVNAA</sequence>
<protein>
    <submittedName>
        <fullName evidence="2">Uncharacterized protein</fullName>
    </submittedName>
</protein>
<dbReference type="Proteomes" id="UP000310158">
    <property type="component" value="Unassembled WGS sequence"/>
</dbReference>
<evidence type="ECO:0000256" key="1">
    <source>
        <dbReference type="SAM" id="MobiDB-lite"/>
    </source>
</evidence>
<feature type="region of interest" description="Disordered" evidence="1">
    <location>
        <begin position="146"/>
        <end position="189"/>
    </location>
</feature>
<gene>
    <name evidence="2" type="ORF">EW146_g10089</name>
</gene>
<evidence type="ECO:0000313" key="2">
    <source>
        <dbReference type="EMBL" id="THH04770.1"/>
    </source>
</evidence>
<reference evidence="2 3" key="1">
    <citation type="submission" date="2019-02" db="EMBL/GenBank/DDBJ databases">
        <title>Genome sequencing of the rare red list fungi Bondarzewia mesenterica.</title>
        <authorList>
            <person name="Buettner E."/>
            <person name="Kellner H."/>
        </authorList>
    </citation>
    <scope>NUCLEOTIDE SEQUENCE [LARGE SCALE GENOMIC DNA]</scope>
    <source>
        <strain evidence="2 3">DSM 108281</strain>
    </source>
</reference>
<accession>A0A4S4L5B7</accession>
<feature type="compositionally biased region" description="Low complexity" evidence="1">
    <location>
        <begin position="159"/>
        <end position="170"/>
    </location>
</feature>